<organism evidence="2 3">
    <name type="scientific">Cystoisospora suis</name>
    <dbReference type="NCBI Taxonomy" id="483139"/>
    <lineage>
        <taxon>Eukaryota</taxon>
        <taxon>Sar</taxon>
        <taxon>Alveolata</taxon>
        <taxon>Apicomplexa</taxon>
        <taxon>Conoidasida</taxon>
        <taxon>Coccidia</taxon>
        <taxon>Eucoccidiorida</taxon>
        <taxon>Eimeriorina</taxon>
        <taxon>Sarcocystidae</taxon>
        <taxon>Cystoisospora</taxon>
    </lineage>
</organism>
<accession>A0A2C6LB72</accession>
<dbReference type="GeneID" id="94425227"/>
<dbReference type="RefSeq" id="XP_067926015.1">
    <property type="nucleotide sequence ID" value="XM_068062016.1"/>
</dbReference>
<evidence type="ECO:0000313" key="2">
    <source>
        <dbReference type="EMBL" id="PHJ24342.1"/>
    </source>
</evidence>
<dbReference type="GO" id="GO:0005737">
    <property type="term" value="C:cytoplasm"/>
    <property type="evidence" value="ECO:0007669"/>
    <property type="project" value="TreeGrafter"/>
</dbReference>
<dbReference type="Pfam" id="PF05811">
    <property type="entry name" value="DUF842"/>
    <property type="match status" value="1"/>
</dbReference>
<dbReference type="OrthoDB" id="9975421at2759"/>
<dbReference type="AlphaFoldDB" id="A0A2C6LB72"/>
<name>A0A2C6LB72_9APIC</name>
<proteinExistence type="inferred from homology"/>
<evidence type="ECO:0000256" key="1">
    <source>
        <dbReference type="ARBA" id="ARBA00009952"/>
    </source>
</evidence>
<evidence type="ECO:0000313" key="3">
    <source>
        <dbReference type="Proteomes" id="UP000221165"/>
    </source>
</evidence>
<dbReference type="Proteomes" id="UP000221165">
    <property type="component" value="Unassembled WGS sequence"/>
</dbReference>
<dbReference type="PANTHER" id="PTHR21096:SF0">
    <property type="entry name" value="PROTEIN FAM136A"/>
    <property type="match status" value="1"/>
</dbReference>
<protein>
    <submittedName>
        <fullName evidence="2">You2 family c2c2 zinc finger protein</fullName>
    </submittedName>
</protein>
<reference evidence="2 3" key="1">
    <citation type="journal article" date="2017" name="Int. J. Parasitol.">
        <title>The genome of the protozoan parasite Cystoisospora suis and a reverse vaccinology approach to identify vaccine candidates.</title>
        <authorList>
            <person name="Palmieri N."/>
            <person name="Shrestha A."/>
            <person name="Ruttkowski B."/>
            <person name="Beck T."/>
            <person name="Vogl C."/>
            <person name="Tomley F."/>
            <person name="Blake D.P."/>
            <person name="Joachim A."/>
        </authorList>
    </citation>
    <scope>NUCLEOTIDE SEQUENCE [LARGE SCALE GENOMIC DNA]</scope>
    <source>
        <strain evidence="2 3">Wien I</strain>
    </source>
</reference>
<dbReference type="PANTHER" id="PTHR21096">
    <property type="entry name" value="PROTEIN FAM136A"/>
    <property type="match status" value="1"/>
</dbReference>
<comment type="similarity">
    <text evidence="1">Belongs to the FAM136 family.</text>
</comment>
<comment type="caution">
    <text evidence="2">The sequence shown here is derived from an EMBL/GenBank/DDBJ whole genome shotgun (WGS) entry which is preliminary data.</text>
</comment>
<sequence length="145" mass="17007">MASSGSRFPSLEEGARQFQQKFEDMIESFTKKTLPLQKQALQCCVQCFDTHKDDHKRIGECMAQCHRPSEAVSRSVQREIEVLQSKLESCQKTCYNRFSQPDKTTDQKVFDMEREKCFAQCFTEVEPYLKEVKERVHRRIDESSP</sequence>
<keyword evidence="3" id="KW-1185">Reference proteome</keyword>
<dbReference type="VEuPathDB" id="ToxoDB:CSUI_001813"/>
<dbReference type="InterPro" id="IPR008560">
    <property type="entry name" value="DUF842_euk"/>
</dbReference>
<dbReference type="EMBL" id="MIGC01000723">
    <property type="protein sequence ID" value="PHJ24342.1"/>
    <property type="molecule type" value="Genomic_DNA"/>
</dbReference>
<gene>
    <name evidence="2" type="ORF">CSUI_001813</name>
</gene>